<evidence type="ECO:0000256" key="1">
    <source>
        <dbReference type="SAM" id="MobiDB-lite"/>
    </source>
</evidence>
<evidence type="ECO:0000313" key="2">
    <source>
        <dbReference type="EMBL" id="EJK56374.1"/>
    </source>
</evidence>
<name>K0RV92_THAOC</name>
<feature type="compositionally biased region" description="Gly residues" evidence="1">
    <location>
        <begin position="113"/>
        <end position="130"/>
    </location>
</feature>
<feature type="region of interest" description="Disordered" evidence="1">
    <location>
        <begin position="195"/>
        <end position="228"/>
    </location>
</feature>
<dbReference type="Proteomes" id="UP000266841">
    <property type="component" value="Unassembled WGS sequence"/>
</dbReference>
<sequence>MNHIPFHLASGQQKVWATSMPLHSTVSLATSSAKSDPAGAEPAPLDSAVVGGRLLHGRGRGTARRDRLDLAAVPADLDVGQEGRAPDGSGASVSEVGHDPPDGGPEAAVGEGRSAGAGGAASAGGAGRAPGGYDSDHVPALLADRHVEHAVERVPLRARQRADVRLVEEVPPQDAEDVRDVGRYADPVADAELGRGRGTAARGGGTGPPSEGAPLGRTEGGSPGRRRGIGVAHGRLKCDGEYVRQFLCCTPMDKIRIRPA</sequence>
<dbReference type="AlphaFoldDB" id="K0RV92"/>
<accession>K0RV92</accession>
<organism evidence="2 3">
    <name type="scientific">Thalassiosira oceanica</name>
    <name type="common">Marine diatom</name>
    <dbReference type="NCBI Taxonomy" id="159749"/>
    <lineage>
        <taxon>Eukaryota</taxon>
        <taxon>Sar</taxon>
        <taxon>Stramenopiles</taxon>
        <taxon>Ochrophyta</taxon>
        <taxon>Bacillariophyta</taxon>
        <taxon>Coscinodiscophyceae</taxon>
        <taxon>Thalassiosirophycidae</taxon>
        <taxon>Thalassiosirales</taxon>
        <taxon>Thalassiosiraceae</taxon>
        <taxon>Thalassiosira</taxon>
    </lineage>
</organism>
<protein>
    <submittedName>
        <fullName evidence="2">Uncharacterized protein</fullName>
    </submittedName>
</protein>
<proteinExistence type="predicted"/>
<evidence type="ECO:0000313" key="3">
    <source>
        <dbReference type="Proteomes" id="UP000266841"/>
    </source>
</evidence>
<feature type="region of interest" description="Disordered" evidence="1">
    <location>
        <begin position="74"/>
        <end position="132"/>
    </location>
</feature>
<keyword evidence="3" id="KW-1185">Reference proteome</keyword>
<comment type="caution">
    <text evidence="2">The sequence shown here is derived from an EMBL/GenBank/DDBJ whole genome shotgun (WGS) entry which is preliminary data.</text>
</comment>
<reference evidence="2 3" key="1">
    <citation type="journal article" date="2012" name="Genome Biol.">
        <title>Genome and low-iron response of an oceanic diatom adapted to chronic iron limitation.</title>
        <authorList>
            <person name="Lommer M."/>
            <person name="Specht M."/>
            <person name="Roy A.S."/>
            <person name="Kraemer L."/>
            <person name="Andreson R."/>
            <person name="Gutowska M.A."/>
            <person name="Wolf J."/>
            <person name="Bergner S.V."/>
            <person name="Schilhabel M.B."/>
            <person name="Klostermeier U.C."/>
            <person name="Beiko R.G."/>
            <person name="Rosenstiel P."/>
            <person name="Hippler M."/>
            <person name="Laroche J."/>
        </authorList>
    </citation>
    <scope>NUCLEOTIDE SEQUENCE [LARGE SCALE GENOMIC DNA]</scope>
    <source>
        <strain evidence="2 3">CCMP1005</strain>
    </source>
</reference>
<gene>
    <name evidence="2" type="ORF">THAOC_23750</name>
</gene>
<dbReference type="EMBL" id="AGNL01031615">
    <property type="protein sequence ID" value="EJK56374.1"/>
    <property type="molecule type" value="Genomic_DNA"/>
</dbReference>